<keyword evidence="4" id="KW-0805">Transcription regulation</keyword>
<dbReference type="CDD" id="cd00200">
    <property type="entry name" value="WD40"/>
    <property type="match status" value="1"/>
</dbReference>
<dbReference type="GO" id="GO:0016251">
    <property type="term" value="F:RNA polymerase II general transcription initiation factor activity"/>
    <property type="evidence" value="ECO:0007669"/>
    <property type="project" value="TreeGrafter"/>
</dbReference>
<accession>A0A9N9FZY0</accession>
<evidence type="ECO:0000256" key="4">
    <source>
        <dbReference type="ARBA" id="ARBA00023015"/>
    </source>
</evidence>
<evidence type="ECO:0000256" key="1">
    <source>
        <dbReference type="ARBA" id="ARBA00004123"/>
    </source>
</evidence>
<evidence type="ECO:0000256" key="2">
    <source>
        <dbReference type="ARBA" id="ARBA00022574"/>
    </source>
</evidence>
<dbReference type="PROSITE" id="PS50294">
    <property type="entry name" value="WD_REPEATS_REGION"/>
    <property type="match status" value="5"/>
</dbReference>
<feature type="repeat" description="WD" evidence="7">
    <location>
        <begin position="551"/>
        <end position="592"/>
    </location>
</feature>
<feature type="domain" description="TFIID subunit TAF5 NTD2" evidence="8">
    <location>
        <begin position="33"/>
        <end position="160"/>
    </location>
</feature>
<dbReference type="SUPFAM" id="SSF50978">
    <property type="entry name" value="WD40 repeat-like"/>
    <property type="match status" value="1"/>
</dbReference>
<dbReference type="InterPro" id="IPR036322">
    <property type="entry name" value="WD40_repeat_dom_sf"/>
</dbReference>
<dbReference type="InterPro" id="IPR019775">
    <property type="entry name" value="WD40_repeat_CS"/>
</dbReference>
<evidence type="ECO:0000313" key="10">
    <source>
        <dbReference type="Proteomes" id="UP000789508"/>
    </source>
</evidence>
<dbReference type="Pfam" id="PF00400">
    <property type="entry name" value="WD40"/>
    <property type="match status" value="6"/>
</dbReference>
<dbReference type="InterPro" id="IPR015943">
    <property type="entry name" value="WD40/YVTN_repeat-like_dom_sf"/>
</dbReference>
<dbReference type="InterPro" id="IPR037264">
    <property type="entry name" value="TFIID_NTD2_sf"/>
</dbReference>
<feature type="repeat" description="WD" evidence="7">
    <location>
        <begin position="425"/>
        <end position="457"/>
    </location>
</feature>
<dbReference type="SMART" id="SM00320">
    <property type="entry name" value="WD40"/>
    <property type="match status" value="6"/>
</dbReference>
<name>A0A9N9FZY0_9GLOM</name>
<dbReference type="Pfam" id="PF04494">
    <property type="entry name" value="TFIID_NTD2"/>
    <property type="match status" value="1"/>
</dbReference>
<gene>
    <name evidence="9" type="ORF">ALEPTO_LOCUS6740</name>
</gene>
<dbReference type="CDD" id="cd08044">
    <property type="entry name" value="TAF5_NTD2"/>
    <property type="match status" value="1"/>
</dbReference>
<dbReference type="OrthoDB" id="10266330at2759"/>
<keyword evidence="10" id="KW-1185">Reference proteome</keyword>
<proteinExistence type="predicted"/>
<keyword evidence="3" id="KW-0677">Repeat</keyword>
<dbReference type="Gene3D" id="1.25.40.500">
    <property type="entry name" value="TFIID subunit TAF5, NTD2 domain"/>
    <property type="match status" value="1"/>
</dbReference>
<dbReference type="Proteomes" id="UP000789508">
    <property type="component" value="Unassembled WGS sequence"/>
</dbReference>
<evidence type="ECO:0000256" key="7">
    <source>
        <dbReference type="PROSITE-ProRule" id="PRU00221"/>
    </source>
</evidence>
<feature type="repeat" description="WD" evidence="7">
    <location>
        <begin position="509"/>
        <end position="550"/>
    </location>
</feature>
<dbReference type="InterPro" id="IPR020472">
    <property type="entry name" value="WD40_PAC1"/>
</dbReference>
<dbReference type="SUPFAM" id="SSF160897">
    <property type="entry name" value="Taf5 N-terminal domain-like"/>
    <property type="match status" value="1"/>
</dbReference>
<evidence type="ECO:0000259" key="8">
    <source>
        <dbReference type="Pfam" id="PF04494"/>
    </source>
</evidence>
<reference evidence="9" key="1">
    <citation type="submission" date="2021-06" db="EMBL/GenBank/DDBJ databases">
        <authorList>
            <person name="Kallberg Y."/>
            <person name="Tangrot J."/>
            <person name="Rosling A."/>
        </authorList>
    </citation>
    <scope>NUCLEOTIDE SEQUENCE</scope>
    <source>
        <strain evidence="9">FL130A</strain>
    </source>
</reference>
<keyword evidence="6" id="KW-0539">Nucleus</keyword>
<evidence type="ECO:0000256" key="5">
    <source>
        <dbReference type="ARBA" id="ARBA00023163"/>
    </source>
</evidence>
<dbReference type="PANTHER" id="PTHR19879:SF1">
    <property type="entry name" value="CANNONBALL-RELATED"/>
    <property type="match status" value="1"/>
</dbReference>
<protein>
    <submittedName>
        <fullName evidence="9">9239_t:CDS:1</fullName>
    </submittedName>
</protein>
<feature type="repeat" description="WD" evidence="7">
    <location>
        <begin position="382"/>
        <end position="410"/>
    </location>
</feature>
<sequence length="663" mass="75435">MLRHESRSRAQSLSENSAFPNYILYYNDATITNPEIYHSQYGSFRAWIDNSLDTYKLELRAILFPVFVHVYLDLVVKGFSAEATHFMETFKSDHLEFHSLQINKISVITHPQHVQENEIAQNFRNNKYNLHLSDTVLGLCMNYLQENKFNVLLRIINQYLNVKTEIGHQLNTSLPELDQANGISGHTFDELEQLNKQKVYLGPRPMDSQLREEIETILKEEESPLQTIYVNKFDDPMPSPSLLRELNERISREQSYEGSERGEIPFPPHADNGAFSKGVDVQAEIAALNDIRNRITLGPTTTLPSICFYTFHNTYDSLNCISISKDASLIAGGFAESYIKIWSLNGEKTKALRNNIKPNYVNGSAFDLERFREKEGSEFKRLTGHSGPVFGLSFSPDRRYLVSCSEDKTVARLWSTDTYTNLVCYKGHNYSIWDIDFCPLGFYFATASHDRTARLWSCDQIFQLRIFAGHLSDVDTVKFHPNARYIFTGSSDRTVRMWDIQEGETVRVFSGHTGTIYCLAVSDDGKLLASAGEDKTIKIWDLGSGKCIKTMKGHQRIIYSLDFSKERSILVSGSADSTVRVWDVNKGITTEINDSPETLINRIQMEESSTVNPVNERAKHAEENLHSDDLISTFPTKRTPVYKVLFTPRNLCLGAGSFVASDL</sequence>
<organism evidence="9 10">
    <name type="scientific">Ambispora leptoticha</name>
    <dbReference type="NCBI Taxonomy" id="144679"/>
    <lineage>
        <taxon>Eukaryota</taxon>
        <taxon>Fungi</taxon>
        <taxon>Fungi incertae sedis</taxon>
        <taxon>Mucoromycota</taxon>
        <taxon>Glomeromycotina</taxon>
        <taxon>Glomeromycetes</taxon>
        <taxon>Archaeosporales</taxon>
        <taxon>Ambisporaceae</taxon>
        <taxon>Ambispora</taxon>
    </lineage>
</organism>
<dbReference type="GO" id="GO:0006367">
    <property type="term" value="P:transcription initiation at RNA polymerase II promoter"/>
    <property type="evidence" value="ECO:0007669"/>
    <property type="project" value="TreeGrafter"/>
</dbReference>
<keyword evidence="2 7" id="KW-0853">WD repeat</keyword>
<evidence type="ECO:0000256" key="6">
    <source>
        <dbReference type="ARBA" id="ARBA00023242"/>
    </source>
</evidence>
<keyword evidence="5" id="KW-0804">Transcription</keyword>
<dbReference type="Gene3D" id="2.130.10.10">
    <property type="entry name" value="YVTN repeat-like/Quinoprotein amine dehydrogenase"/>
    <property type="match status" value="2"/>
</dbReference>
<dbReference type="InterPro" id="IPR001680">
    <property type="entry name" value="WD40_rpt"/>
</dbReference>
<dbReference type="InterPro" id="IPR007582">
    <property type="entry name" value="TFIID_NTD2"/>
</dbReference>
<feature type="repeat" description="WD" evidence="7">
    <location>
        <begin position="467"/>
        <end position="508"/>
    </location>
</feature>
<dbReference type="PRINTS" id="PR00320">
    <property type="entry name" value="GPROTEINBRPT"/>
</dbReference>
<comment type="caution">
    <text evidence="9">The sequence shown here is derived from an EMBL/GenBank/DDBJ whole genome shotgun (WGS) entry which is preliminary data.</text>
</comment>
<evidence type="ECO:0000256" key="3">
    <source>
        <dbReference type="ARBA" id="ARBA00022737"/>
    </source>
</evidence>
<dbReference type="PANTHER" id="PTHR19879">
    <property type="entry name" value="TRANSCRIPTION INITIATION FACTOR TFIID"/>
    <property type="match status" value="1"/>
</dbReference>
<evidence type="ECO:0000313" key="9">
    <source>
        <dbReference type="EMBL" id="CAG8569429.1"/>
    </source>
</evidence>
<comment type="subcellular location">
    <subcellularLocation>
        <location evidence="1">Nucleus</location>
    </subcellularLocation>
</comment>
<dbReference type="AlphaFoldDB" id="A0A9N9FZY0"/>
<dbReference type="PROSITE" id="PS50082">
    <property type="entry name" value="WD_REPEATS_2"/>
    <property type="match status" value="5"/>
</dbReference>
<dbReference type="EMBL" id="CAJVPS010002484">
    <property type="protein sequence ID" value="CAG8569429.1"/>
    <property type="molecule type" value="Genomic_DNA"/>
</dbReference>
<dbReference type="PROSITE" id="PS00678">
    <property type="entry name" value="WD_REPEATS_1"/>
    <property type="match status" value="3"/>
</dbReference>
<dbReference type="GO" id="GO:0005669">
    <property type="term" value="C:transcription factor TFIID complex"/>
    <property type="evidence" value="ECO:0007669"/>
    <property type="project" value="TreeGrafter"/>
</dbReference>